<protein>
    <submittedName>
        <fullName evidence="1">Uncharacterized protein</fullName>
    </submittedName>
</protein>
<accession>A0A512NT47</accession>
<gene>
    <name evidence="1" type="ORF">RSO01_92650</name>
</gene>
<dbReference type="Proteomes" id="UP000321058">
    <property type="component" value="Unassembled WGS sequence"/>
</dbReference>
<evidence type="ECO:0000313" key="1">
    <source>
        <dbReference type="EMBL" id="GEP62099.1"/>
    </source>
</evidence>
<dbReference type="EMBL" id="BKAJ01000307">
    <property type="protein sequence ID" value="GEP62099.1"/>
    <property type="molecule type" value="Genomic_DNA"/>
</dbReference>
<sequence length="72" mass="7826">MATKFVTAPYDANRRKPSSQLRISAIGARAGIKAAKLKMVPTQYVDTGLVILTNEGWGRPDARQHAPCGYPL</sequence>
<keyword evidence="2" id="KW-1185">Reference proteome</keyword>
<reference evidence="1 2" key="1">
    <citation type="submission" date="2019-07" db="EMBL/GenBank/DDBJ databases">
        <title>Whole genome shotgun sequence of Reyranella soli NBRC 108950.</title>
        <authorList>
            <person name="Hosoyama A."/>
            <person name="Uohara A."/>
            <person name="Ohji S."/>
            <person name="Ichikawa N."/>
        </authorList>
    </citation>
    <scope>NUCLEOTIDE SEQUENCE [LARGE SCALE GENOMIC DNA]</scope>
    <source>
        <strain evidence="1 2">NBRC 108950</strain>
    </source>
</reference>
<name>A0A512NT47_9HYPH</name>
<comment type="caution">
    <text evidence="1">The sequence shown here is derived from an EMBL/GenBank/DDBJ whole genome shotgun (WGS) entry which is preliminary data.</text>
</comment>
<evidence type="ECO:0000313" key="2">
    <source>
        <dbReference type="Proteomes" id="UP000321058"/>
    </source>
</evidence>
<dbReference type="AlphaFoldDB" id="A0A512NT47"/>
<organism evidence="1 2">
    <name type="scientific">Reyranella soli</name>
    <dbReference type="NCBI Taxonomy" id="1230389"/>
    <lineage>
        <taxon>Bacteria</taxon>
        <taxon>Pseudomonadati</taxon>
        <taxon>Pseudomonadota</taxon>
        <taxon>Alphaproteobacteria</taxon>
        <taxon>Hyphomicrobiales</taxon>
        <taxon>Reyranellaceae</taxon>
        <taxon>Reyranella</taxon>
    </lineage>
</organism>
<proteinExistence type="predicted"/>